<dbReference type="InterPro" id="IPR027796">
    <property type="entry name" value="OTT_1508_deam-like"/>
</dbReference>
<dbReference type="STRING" id="913774.A0A0C3HJ11"/>
<evidence type="ECO:0000313" key="3">
    <source>
        <dbReference type="Proteomes" id="UP000054321"/>
    </source>
</evidence>
<proteinExistence type="predicted"/>
<dbReference type="HOGENOM" id="CLU_371756_0_0_1"/>
<dbReference type="Pfam" id="PF14441">
    <property type="entry name" value="OTT_1508_deam"/>
    <property type="match status" value="1"/>
</dbReference>
<organism evidence="2 3">
    <name type="scientific">Oidiodendron maius (strain Zn)</name>
    <dbReference type="NCBI Taxonomy" id="913774"/>
    <lineage>
        <taxon>Eukaryota</taxon>
        <taxon>Fungi</taxon>
        <taxon>Dikarya</taxon>
        <taxon>Ascomycota</taxon>
        <taxon>Pezizomycotina</taxon>
        <taxon>Leotiomycetes</taxon>
        <taxon>Leotiomycetes incertae sedis</taxon>
        <taxon>Myxotrichaceae</taxon>
        <taxon>Oidiodendron</taxon>
    </lineage>
</organism>
<name>A0A0C3HJ11_OIDMZ</name>
<reference evidence="2 3" key="1">
    <citation type="submission" date="2014-04" db="EMBL/GenBank/DDBJ databases">
        <authorList>
            <consortium name="DOE Joint Genome Institute"/>
            <person name="Kuo A."/>
            <person name="Martino E."/>
            <person name="Perotto S."/>
            <person name="Kohler A."/>
            <person name="Nagy L.G."/>
            <person name="Floudas D."/>
            <person name="Copeland A."/>
            <person name="Barry K.W."/>
            <person name="Cichocki N."/>
            <person name="Veneault-Fourrey C."/>
            <person name="LaButti K."/>
            <person name="Lindquist E.A."/>
            <person name="Lipzen A."/>
            <person name="Lundell T."/>
            <person name="Morin E."/>
            <person name="Murat C."/>
            <person name="Sun H."/>
            <person name="Tunlid A."/>
            <person name="Henrissat B."/>
            <person name="Grigoriev I.V."/>
            <person name="Hibbett D.S."/>
            <person name="Martin F."/>
            <person name="Nordberg H.P."/>
            <person name="Cantor M.N."/>
            <person name="Hua S.X."/>
        </authorList>
    </citation>
    <scope>NUCLEOTIDE SEQUENCE [LARGE SCALE GENOMIC DNA]</scope>
    <source>
        <strain evidence="2 3">Zn</strain>
    </source>
</reference>
<dbReference type="EMBL" id="KN832874">
    <property type="protein sequence ID" value="KIN03055.1"/>
    <property type="molecule type" value="Genomic_DNA"/>
</dbReference>
<feature type="compositionally biased region" description="Basic and acidic residues" evidence="1">
    <location>
        <begin position="59"/>
        <end position="69"/>
    </location>
</feature>
<dbReference type="Proteomes" id="UP000054321">
    <property type="component" value="Unassembled WGS sequence"/>
</dbReference>
<dbReference type="InParanoid" id="A0A0C3HJ11"/>
<feature type="region of interest" description="Disordered" evidence="1">
    <location>
        <begin position="48"/>
        <end position="86"/>
    </location>
</feature>
<accession>A0A0C3HJ11</accession>
<protein>
    <submittedName>
        <fullName evidence="2">Uncharacterized protein</fullName>
    </submittedName>
</protein>
<sequence>MDNNLCTSPEVELSYFPFECKKGAFLALHKPENEHILPVLMMLPGQKRKPSNFLSGRGKRLERSNEPKDTISNTTSGIVRPDTTNDAEPIWNIPGLQKDQFYAAAFYLSRVQRSQERLDWKQKEMHYPNPETTNTEKELLDGVALLFARVKNPPELKPQHVTATAMSKTDKGLMIHVAKNNGPEPEDIDFARELSSLFSKKPSGPVPNIMKHFWKNRSEFYKQNLAPIWKRLEKKHDELTGIYRGTSVDSGLFKDDWEDIASLIGSRKSDSSLIGYKLLEIGRQDYPKLGPESDSPQKLANDFRKLVKYIKLLGTVPRVWRILVNYRHHIEGTIQFDCIQAPRKFPLDPIPIADTMESWDGVRKNSEGEVSKFWEEKENAVKELRERPMINRYFHCELQLLDNFIAANNVFDYFGCSKLSCFICWGVLDGTPYRTKNTHAKVYPTCAFPFGISEGDRQVRLMRAMRSVQNYLLERVFRMAIDPDHNVTDHQIWSETNPLEAPLRLSAVGPIQNTQELVIQRKALKIPQAGEPTIELVTLHDIERSSRTLYEPIAKSSIQEVCFWVSKTDPIIVRRRWFKFILSLKCEAQVELDLALYCQLRDESGMYLPNNEWCVRGVNGGADLHNWVDASDESFPWKGNLYLFTNMDMIGTDHWPVDINEHNSEEDILQEFVSNYCRHWKHYRNRVFKKENMGYIVLPRRECNVHTTRESDSALFNCIQYSTEKRRDSEYCTVYAPLVLWKLLEVQL</sequence>
<keyword evidence="3" id="KW-1185">Reference proteome</keyword>
<gene>
    <name evidence="2" type="ORF">OIDMADRAFT_27517</name>
</gene>
<evidence type="ECO:0000313" key="2">
    <source>
        <dbReference type="EMBL" id="KIN03055.1"/>
    </source>
</evidence>
<dbReference type="AlphaFoldDB" id="A0A0C3HJ11"/>
<reference evidence="3" key="2">
    <citation type="submission" date="2015-01" db="EMBL/GenBank/DDBJ databases">
        <title>Evolutionary Origins and Diversification of the Mycorrhizal Mutualists.</title>
        <authorList>
            <consortium name="DOE Joint Genome Institute"/>
            <consortium name="Mycorrhizal Genomics Consortium"/>
            <person name="Kohler A."/>
            <person name="Kuo A."/>
            <person name="Nagy L.G."/>
            <person name="Floudas D."/>
            <person name="Copeland A."/>
            <person name="Barry K.W."/>
            <person name="Cichocki N."/>
            <person name="Veneault-Fourrey C."/>
            <person name="LaButti K."/>
            <person name="Lindquist E.A."/>
            <person name="Lipzen A."/>
            <person name="Lundell T."/>
            <person name="Morin E."/>
            <person name="Murat C."/>
            <person name="Riley R."/>
            <person name="Ohm R."/>
            <person name="Sun H."/>
            <person name="Tunlid A."/>
            <person name="Henrissat B."/>
            <person name="Grigoriev I.V."/>
            <person name="Hibbett D.S."/>
            <person name="Martin F."/>
        </authorList>
    </citation>
    <scope>NUCLEOTIDE SEQUENCE [LARGE SCALE GENOMIC DNA]</scope>
    <source>
        <strain evidence="3">Zn</strain>
    </source>
</reference>
<dbReference type="OrthoDB" id="4851849at2759"/>
<evidence type="ECO:0000256" key="1">
    <source>
        <dbReference type="SAM" id="MobiDB-lite"/>
    </source>
</evidence>
<feature type="compositionally biased region" description="Polar residues" evidence="1">
    <location>
        <begin position="70"/>
        <end position="86"/>
    </location>
</feature>